<dbReference type="Proteomes" id="UP000323597">
    <property type="component" value="Chromosome A01"/>
</dbReference>
<gene>
    <name evidence="1" type="ORF">E1A91_A01G232600v1</name>
</gene>
<evidence type="ECO:0000313" key="2">
    <source>
        <dbReference type="Proteomes" id="UP000323597"/>
    </source>
</evidence>
<sequence>MFEIMKPSKRLPMKVWLTAQRSMGLLVGGNHTSSRWNWCYTYWSYWFRPY</sequence>
<reference evidence="1 2" key="1">
    <citation type="submission" date="2019-07" db="EMBL/GenBank/DDBJ databases">
        <title>WGS assembly of Gossypium mustelinum.</title>
        <authorList>
            <person name="Chen Z.J."/>
            <person name="Sreedasyam A."/>
            <person name="Ando A."/>
            <person name="Song Q."/>
            <person name="De L."/>
            <person name="Hulse-Kemp A."/>
            <person name="Ding M."/>
            <person name="Ye W."/>
            <person name="Kirkbride R."/>
            <person name="Jenkins J."/>
            <person name="Plott C."/>
            <person name="Lovell J."/>
            <person name="Lin Y.-M."/>
            <person name="Vaughn R."/>
            <person name="Liu B."/>
            <person name="Li W."/>
            <person name="Simpson S."/>
            <person name="Scheffler B."/>
            <person name="Saski C."/>
            <person name="Grover C."/>
            <person name="Hu G."/>
            <person name="Conover J."/>
            <person name="Carlson J."/>
            <person name="Shu S."/>
            <person name="Boston L."/>
            <person name="Williams M."/>
            <person name="Peterson D."/>
            <person name="Mcgee K."/>
            <person name="Jones D."/>
            <person name="Wendel J."/>
            <person name="Stelly D."/>
            <person name="Grimwood J."/>
            <person name="Schmutz J."/>
        </authorList>
    </citation>
    <scope>NUCLEOTIDE SEQUENCE [LARGE SCALE GENOMIC DNA]</scope>
    <source>
        <strain evidence="1">1408120.09</strain>
    </source>
</reference>
<organism evidence="1 2">
    <name type="scientific">Gossypium mustelinum</name>
    <name type="common">Cotton</name>
    <name type="synonym">Gossypium caicoense</name>
    <dbReference type="NCBI Taxonomy" id="34275"/>
    <lineage>
        <taxon>Eukaryota</taxon>
        <taxon>Viridiplantae</taxon>
        <taxon>Streptophyta</taxon>
        <taxon>Embryophyta</taxon>
        <taxon>Tracheophyta</taxon>
        <taxon>Spermatophyta</taxon>
        <taxon>Magnoliopsida</taxon>
        <taxon>eudicotyledons</taxon>
        <taxon>Gunneridae</taxon>
        <taxon>Pentapetalae</taxon>
        <taxon>rosids</taxon>
        <taxon>malvids</taxon>
        <taxon>Malvales</taxon>
        <taxon>Malvaceae</taxon>
        <taxon>Malvoideae</taxon>
        <taxon>Gossypium</taxon>
    </lineage>
</organism>
<dbReference type="AlphaFoldDB" id="A0A5D3AIF9"/>
<protein>
    <submittedName>
        <fullName evidence="1">Uncharacterized protein</fullName>
    </submittedName>
</protein>
<keyword evidence="2" id="KW-1185">Reference proteome</keyword>
<proteinExistence type="predicted"/>
<dbReference type="EMBL" id="CM017636">
    <property type="protein sequence ID" value="TYJ50774.1"/>
    <property type="molecule type" value="Genomic_DNA"/>
</dbReference>
<evidence type="ECO:0000313" key="1">
    <source>
        <dbReference type="EMBL" id="TYJ50774.1"/>
    </source>
</evidence>
<name>A0A5D3AIF9_GOSMU</name>
<accession>A0A5D3AIF9</accession>